<name>A0A8J6U6J3_9FLAO</name>
<organism evidence="4 5">
    <name type="scientific">Aestuariibaculum sediminum</name>
    <dbReference type="NCBI Taxonomy" id="2770637"/>
    <lineage>
        <taxon>Bacteria</taxon>
        <taxon>Pseudomonadati</taxon>
        <taxon>Bacteroidota</taxon>
        <taxon>Flavobacteriia</taxon>
        <taxon>Flavobacteriales</taxon>
        <taxon>Flavobacteriaceae</taxon>
    </lineage>
</organism>
<dbReference type="AlphaFoldDB" id="A0A8J6U6J3"/>
<dbReference type="PANTHER" id="PTHR30273:SF2">
    <property type="entry name" value="PROTEIN FECR"/>
    <property type="match status" value="1"/>
</dbReference>
<accession>A0A8J6U6J3</accession>
<dbReference type="Proteomes" id="UP000600588">
    <property type="component" value="Unassembled WGS sequence"/>
</dbReference>
<feature type="transmembrane region" description="Helical" evidence="1">
    <location>
        <begin position="84"/>
        <end position="103"/>
    </location>
</feature>
<comment type="caution">
    <text evidence="4">The sequence shown here is derived from an EMBL/GenBank/DDBJ whole genome shotgun (WGS) entry which is preliminary data.</text>
</comment>
<reference evidence="4 5" key="1">
    <citation type="submission" date="2020-09" db="EMBL/GenBank/DDBJ databases">
        <title>TT11 complete genome.</title>
        <authorList>
            <person name="Wu Z."/>
        </authorList>
    </citation>
    <scope>NUCLEOTIDE SEQUENCE [LARGE SCALE GENOMIC DNA]</scope>
    <source>
        <strain evidence="4 5">TT11</strain>
    </source>
</reference>
<dbReference type="Pfam" id="PF16344">
    <property type="entry name" value="FecR_C"/>
    <property type="match status" value="1"/>
</dbReference>
<evidence type="ECO:0000259" key="2">
    <source>
        <dbReference type="Pfam" id="PF04773"/>
    </source>
</evidence>
<evidence type="ECO:0000256" key="1">
    <source>
        <dbReference type="SAM" id="Phobius"/>
    </source>
</evidence>
<dbReference type="EMBL" id="JACVXB010000001">
    <property type="protein sequence ID" value="MBD0830548.1"/>
    <property type="molecule type" value="Genomic_DNA"/>
</dbReference>
<feature type="domain" description="FecR protein" evidence="2">
    <location>
        <begin position="181"/>
        <end position="274"/>
    </location>
</feature>
<sequence length="395" mass="45347">MHSKFKIAELISKSLSQTITSEEQIELNIWLQDKEAQKLYKEIIDERNLNAKYEFYKSINTNKKYNKLQDRIKASKRTRRIKQVFKYAAILVLMVSVTFYWQYRSNQQDIIITQETLKEIQPGYSRATLILADGTEVALDASKNQNIQSSGVSLIENKDDVLQYKSSNEKHKALHVGYNTLHVPHGGIYSVVLPDGTTVSVNSASSITYPEAFVGDTREIELEGEAYFDVVKSNKKFIVKTKSCNVTVLGTSFNVSAYSDDDYFATTLVEGKVELTQGHDGKVMLAPNQQGYFKKGEETIKILNNVNVRNYTAWKDGRFYFEHESLDNILKKLGRWYGFEFTFADENAKDVIFTGLARKDNKLRDLMDMIAKTARIDYKIYKNENNKIEVEISKN</sequence>
<feature type="domain" description="Protein FecR C-terminal" evidence="3">
    <location>
        <begin position="318"/>
        <end position="388"/>
    </location>
</feature>
<evidence type="ECO:0000313" key="4">
    <source>
        <dbReference type="EMBL" id="MBD0830548.1"/>
    </source>
</evidence>
<keyword evidence="5" id="KW-1185">Reference proteome</keyword>
<dbReference type="GO" id="GO:0016989">
    <property type="term" value="F:sigma factor antagonist activity"/>
    <property type="evidence" value="ECO:0007669"/>
    <property type="project" value="TreeGrafter"/>
</dbReference>
<protein>
    <submittedName>
        <fullName evidence="4">FecR family protein</fullName>
    </submittedName>
</protein>
<keyword evidence="1" id="KW-0812">Transmembrane</keyword>
<proteinExistence type="predicted"/>
<dbReference type="InterPro" id="IPR006860">
    <property type="entry name" value="FecR"/>
</dbReference>
<evidence type="ECO:0000313" key="5">
    <source>
        <dbReference type="Proteomes" id="UP000600588"/>
    </source>
</evidence>
<dbReference type="Pfam" id="PF04773">
    <property type="entry name" value="FecR"/>
    <property type="match status" value="1"/>
</dbReference>
<keyword evidence="1" id="KW-0472">Membrane</keyword>
<keyword evidence="1" id="KW-1133">Transmembrane helix</keyword>
<dbReference type="InterPro" id="IPR032508">
    <property type="entry name" value="FecR_C"/>
</dbReference>
<dbReference type="PANTHER" id="PTHR30273">
    <property type="entry name" value="PERIPLASMIC SIGNAL SENSOR AND SIGMA FACTOR ACTIVATOR FECR-RELATED"/>
    <property type="match status" value="1"/>
</dbReference>
<dbReference type="Gene3D" id="2.60.120.1440">
    <property type="match status" value="1"/>
</dbReference>
<dbReference type="Gene3D" id="3.55.50.30">
    <property type="match status" value="1"/>
</dbReference>
<dbReference type="RefSeq" id="WP_188228363.1">
    <property type="nucleotide sequence ID" value="NZ_JACVXB010000001.1"/>
</dbReference>
<dbReference type="InterPro" id="IPR012373">
    <property type="entry name" value="Ferrdict_sens_TM"/>
</dbReference>
<evidence type="ECO:0000259" key="3">
    <source>
        <dbReference type="Pfam" id="PF16344"/>
    </source>
</evidence>
<gene>
    <name evidence="4" type="ORF">ICJ83_00235</name>
</gene>